<protein>
    <submittedName>
        <fullName evidence="1">Uncharacterized protein</fullName>
    </submittedName>
</protein>
<evidence type="ECO:0000313" key="2">
    <source>
        <dbReference type="Proteomes" id="UP000007886"/>
    </source>
</evidence>
<proteinExistence type="predicted"/>
<organism evidence="1 2">
    <name type="scientific">Bradyrhizobium cosmicum</name>
    <dbReference type="NCBI Taxonomy" id="1404864"/>
    <lineage>
        <taxon>Bacteria</taxon>
        <taxon>Pseudomonadati</taxon>
        <taxon>Pseudomonadota</taxon>
        <taxon>Alphaproteobacteria</taxon>
        <taxon>Hyphomicrobiales</taxon>
        <taxon>Nitrobacteraceae</taxon>
        <taxon>Bradyrhizobium</taxon>
    </lineage>
</organism>
<dbReference type="KEGG" id="brs:S23_05120"/>
<evidence type="ECO:0000313" key="1">
    <source>
        <dbReference type="EMBL" id="BAL73733.1"/>
    </source>
</evidence>
<dbReference type="AlphaFoldDB" id="A0AAI8Q9R1"/>
<sequence length="54" mass="6501">MARARRTVLGTLIDEEKAASYSRTKMLFTMRWLERHPLVKWLLEISVDKPWRGR</sequence>
<name>A0AAI8Q9R1_9BRAD</name>
<dbReference type="EMBL" id="AP012279">
    <property type="protein sequence ID" value="BAL73733.1"/>
    <property type="molecule type" value="Genomic_DNA"/>
</dbReference>
<gene>
    <name evidence="1" type="ORF">S23_05120</name>
</gene>
<accession>A0AAI8Q9R1</accession>
<reference evidence="1 2" key="1">
    <citation type="journal article" date="2012" name="Microbes Environ.">
        <title>Complete genome sequence of Bradyrhizobium sp. S23321: insights into symbiosis evolution in soil oligotrophs.</title>
        <authorList>
            <person name="Okubo T."/>
            <person name="Tsukui T."/>
            <person name="Maita H."/>
            <person name="Okamoto S."/>
            <person name="Oshima K."/>
            <person name="Fujisawa T."/>
            <person name="Saito A."/>
            <person name="Futamata H."/>
            <person name="Hattori R."/>
            <person name="Shimomura Y."/>
            <person name="Haruta S."/>
            <person name="Morimoto S."/>
            <person name="Wang Y."/>
            <person name="Sakai Y."/>
            <person name="Hattori M."/>
            <person name="Aizawa S."/>
            <person name="Nagashima K.V.P."/>
            <person name="Masuda S."/>
            <person name="Hattori T."/>
            <person name="Yamashita A."/>
            <person name="Bao Z."/>
            <person name="Hayatsu M."/>
            <person name="Kajiya-Kanegae H."/>
            <person name="Yoshinaga I."/>
            <person name="Sakamoto K."/>
            <person name="Toyota K."/>
            <person name="Nakao M."/>
            <person name="Kohara M."/>
            <person name="Anda M."/>
            <person name="Niwa R."/>
            <person name="Jung-Hwan P."/>
            <person name="Sameshima-Saito R."/>
            <person name="Tokuda S."/>
            <person name="Yamamoto S."/>
            <person name="Yamamoto S."/>
            <person name="Yokoyama T."/>
            <person name="Akutsu T."/>
            <person name="Nakamura Y."/>
            <person name="Nakahira-Yanaka Y."/>
            <person name="Takada Hoshino Y."/>
            <person name="Hirakawa H."/>
            <person name="Mitsui H."/>
            <person name="Terasawa K."/>
            <person name="Itakura M."/>
            <person name="Sato S."/>
            <person name="Ikeda-Ohtsubo W."/>
            <person name="Sakakura N."/>
            <person name="Kaminuma E."/>
            <person name="Minamisawa K."/>
        </authorList>
    </citation>
    <scope>NUCLEOTIDE SEQUENCE [LARGE SCALE GENOMIC DNA]</scope>
    <source>
        <strain evidence="1 2">S23321</strain>
    </source>
</reference>
<keyword evidence="2" id="KW-1185">Reference proteome</keyword>
<dbReference type="Proteomes" id="UP000007886">
    <property type="component" value="Chromosome"/>
</dbReference>